<gene>
    <name evidence="1" type="ORF">COB67_06615</name>
</gene>
<organism evidence="1 2">
    <name type="scientific">SAR324 cluster bacterium</name>
    <dbReference type="NCBI Taxonomy" id="2024889"/>
    <lineage>
        <taxon>Bacteria</taxon>
        <taxon>Deltaproteobacteria</taxon>
        <taxon>SAR324 cluster</taxon>
    </lineage>
</organism>
<evidence type="ECO:0000313" key="1">
    <source>
        <dbReference type="EMBL" id="PCI28379.1"/>
    </source>
</evidence>
<proteinExistence type="predicted"/>
<reference evidence="2" key="1">
    <citation type="submission" date="2017-08" db="EMBL/GenBank/DDBJ databases">
        <title>A dynamic microbial community with high functional redundancy inhabits the cold, oxic subseafloor aquifer.</title>
        <authorList>
            <person name="Tully B.J."/>
            <person name="Wheat C.G."/>
            <person name="Glazer B.T."/>
            <person name="Huber J.A."/>
        </authorList>
    </citation>
    <scope>NUCLEOTIDE SEQUENCE [LARGE SCALE GENOMIC DNA]</scope>
</reference>
<accession>A0A2A4T524</accession>
<dbReference type="AlphaFoldDB" id="A0A2A4T524"/>
<dbReference type="Proteomes" id="UP000218113">
    <property type="component" value="Unassembled WGS sequence"/>
</dbReference>
<comment type="caution">
    <text evidence="1">The sequence shown here is derived from an EMBL/GenBank/DDBJ whole genome shotgun (WGS) entry which is preliminary data.</text>
</comment>
<evidence type="ECO:0000313" key="2">
    <source>
        <dbReference type="Proteomes" id="UP000218113"/>
    </source>
</evidence>
<protein>
    <recommendedName>
        <fullName evidence="3">DUF481 domain-containing protein</fullName>
    </recommendedName>
</protein>
<evidence type="ECO:0008006" key="3">
    <source>
        <dbReference type="Google" id="ProtNLM"/>
    </source>
</evidence>
<name>A0A2A4T524_9DELT</name>
<dbReference type="EMBL" id="NVSR01000035">
    <property type="protein sequence ID" value="PCI28379.1"/>
    <property type="molecule type" value="Genomic_DNA"/>
</dbReference>
<sequence length="286" mass="31848">MPAASSWRYVKGENDADDDRTATISGRLFVGEGENEDGSNTWTRTKMSYLMLAKTENVNIEAFILPSDTEKIERTSNSDITNERSQSQFGFSLLLRKISYGAFHRTFEKKRNDNLPIKRTGTGASVTAQLGSVFFMALGIELVDEAESNFVANSWSNTSYALAVMTGKPDKTQLRVEYSSTSSDEVEEAAANGRARNIHRDTSVTRLSAEIRMGDLLLSLNQEKQTELADNVFYSVDTETNTTKYGIARVPQNGWIFGAYVITKKETTGSSEDITNATRFHIGYNF</sequence>